<reference evidence="7 8" key="1">
    <citation type="journal article" date="2022" name="ISME Commun">
        <title>Vulcanimicrobium alpinus gen. nov. sp. nov., the first cultivated representative of the candidate phylum 'Eremiobacterota', is a metabolically versatile aerobic anoxygenic phototroph.</title>
        <authorList>
            <person name="Yabe S."/>
            <person name="Muto K."/>
            <person name="Abe K."/>
            <person name="Yokota A."/>
            <person name="Staudigel H."/>
            <person name="Tebo B.M."/>
        </authorList>
    </citation>
    <scope>NUCLEOTIDE SEQUENCE [LARGE SCALE GENOMIC DNA]</scope>
    <source>
        <strain evidence="7 8">WC8-2</strain>
    </source>
</reference>
<keyword evidence="4 6" id="KW-1133">Transmembrane helix</keyword>
<dbReference type="RefSeq" id="WP_317994873.1">
    <property type="nucleotide sequence ID" value="NZ_AP025523.1"/>
</dbReference>
<feature type="transmembrane region" description="Helical" evidence="6">
    <location>
        <begin position="289"/>
        <end position="310"/>
    </location>
</feature>
<comment type="subcellular location">
    <subcellularLocation>
        <location evidence="1">Cell membrane</location>
        <topology evidence="1">Multi-pass membrane protein</topology>
    </subcellularLocation>
</comment>
<dbReference type="PANTHER" id="PTHR30482:SF18">
    <property type="entry name" value="BRANCHED AMINO ACID TRANSPORT SYSTEM PERMEASE"/>
    <property type="match status" value="1"/>
</dbReference>
<dbReference type="InterPro" id="IPR043428">
    <property type="entry name" value="LivM-like"/>
</dbReference>
<feature type="transmembrane region" description="Helical" evidence="6">
    <location>
        <begin position="237"/>
        <end position="254"/>
    </location>
</feature>
<accession>A0AAN1XYG5</accession>
<evidence type="ECO:0000313" key="8">
    <source>
        <dbReference type="Proteomes" id="UP001317532"/>
    </source>
</evidence>
<evidence type="ECO:0000313" key="7">
    <source>
        <dbReference type="EMBL" id="BDE07269.1"/>
    </source>
</evidence>
<protein>
    <submittedName>
        <fullName evidence="7">Branched-chain amino acid ABC transporter permease</fullName>
    </submittedName>
</protein>
<dbReference type="AlphaFoldDB" id="A0AAN1XYG5"/>
<keyword evidence="8" id="KW-1185">Reference proteome</keyword>
<evidence type="ECO:0000256" key="5">
    <source>
        <dbReference type="ARBA" id="ARBA00023136"/>
    </source>
</evidence>
<keyword evidence="2" id="KW-1003">Cell membrane</keyword>
<sequence length="319" mass="33327">MLLRPSHAYGRSALAVLAVVAALVWVLPSYYTGLLTQIGLYALVTIGLNLFMGYAGQVSLGQAAFFGIGAYTSAALAVKAHLTPWLGMIGGALLAALIAYALSFVALRLRENLLALATLALGIVINVVFNEWEFIGGSSGFKDIPGFAIGAFAFDQRAYAILAWSMLAIGIWFAGNLVRSSFGRSLVAISAGELGAEALGVDAERLKRQTFVLSAAYAGIAGAIYASQASYIDPSSFSFLLSVNFVLMSVIGGIRSLWGAVIGAALVVVLGQVLQTFVPIVLPNARGDFQSFFLGAILIAMLILLPRGIAGARGEAARA</sequence>
<dbReference type="Proteomes" id="UP001317532">
    <property type="component" value="Chromosome"/>
</dbReference>
<feature type="transmembrane region" description="Helical" evidence="6">
    <location>
        <begin position="12"/>
        <end position="32"/>
    </location>
</feature>
<dbReference type="GO" id="GO:0015658">
    <property type="term" value="F:branched-chain amino acid transmembrane transporter activity"/>
    <property type="evidence" value="ECO:0007669"/>
    <property type="project" value="InterPro"/>
</dbReference>
<feature type="transmembrane region" description="Helical" evidence="6">
    <location>
        <begin position="158"/>
        <end position="178"/>
    </location>
</feature>
<dbReference type="InterPro" id="IPR037294">
    <property type="entry name" value="ABC_BtuC-like"/>
</dbReference>
<keyword evidence="5 6" id="KW-0472">Membrane</keyword>
<keyword evidence="3 6" id="KW-0812">Transmembrane</keyword>
<feature type="transmembrane region" description="Helical" evidence="6">
    <location>
        <begin position="211"/>
        <end position="231"/>
    </location>
</feature>
<dbReference type="Gene3D" id="1.10.3470.10">
    <property type="entry name" value="ABC transporter involved in vitamin B12 uptake, BtuC"/>
    <property type="match status" value="1"/>
</dbReference>
<dbReference type="CDD" id="cd06581">
    <property type="entry name" value="TM_PBP1_LivM_like"/>
    <property type="match status" value="1"/>
</dbReference>
<gene>
    <name evidence="7" type="primary">livM_2</name>
    <name evidence="7" type="ORF">WPS_25450</name>
</gene>
<feature type="transmembrane region" description="Helical" evidence="6">
    <location>
        <begin position="261"/>
        <end position="283"/>
    </location>
</feature>
<dbReference type="EMBL" id="AP025523">
    <property type="protein sequence ID" value="BDE07269.1"/>
    <property type="molecule type" value="Genomic_DNA"/>
</dbReference>
<dbReference type="Pfam" id="PF02653">
    <property type="entry name" value="BPD_transp_2"/>
    <property type="match status" value="1"/>
</dbReference>
<dbReference type="PANTHER" id="PTHR30482">
    <property type="entry name" value="HIGH-AFFINITY BRANCHED-CHAIN AMINO ACID TRANSPORT SYSTEM PERMEASE"/>
    <property type="match status" value="1"/>
</dbReference>
<dbReference type="GO" id="GO:0005886">
    <property type="term" value="C:plasma membrane"/>
    <property type="evidence" value="ECO:0007669"/>
    <property type="project" value="UniProtKB-SubCell"/>
</dbReference>
<feature type="transmembrane region" description="Helical" evidence="6">
    <location>
        <begin position="88"/>
        <end position="106"/>
    </location>
</feature>
<evidence type="ECO:0000256" key="1">
    <source>
        <dbReference type="ARBA" id="ARBA00004651"/>
    </source>
</evidence>
<dbReference type="KEGG" id="vab:WPS_25450"/>
<evidence type="ECO:0000256" key="2">
    <source>
        <dbReference type="ARBA" id="ARBA00022475"/>
    </source>
</evidence>
<name>A0AAN1XYG5_UNVUL</name>
<proteinExistence type="predicted"/>
<evidence type="ECO:0000256" key="3">
    <source>
        <dbReference type="ARBA" id="ARBA00022692"/>
    </source>
</evidence>
<evidence type="ECO:0000256" key="6">
    <source>
        <dbReference type="SAM" id="Phobius"/>
    </source>
</evidence>
<feature type="transmembrane region" description="Helical" evidence="6">
    <location>
        <begin position="113"/>
        <end position="129"/>
    </location>
</feature>
<dbReference type="InterPro" id="IPR001851">
    <property type="entry name" value="ABC_transp_permease"/>
</dbReference>
<organism evidence="7 8">
    <name type="scientific">Vulcanimicrobium alpinum</name>
    <dbReference type="NCBI Taxonomy" id="3016050"/>
    <lineage>
        <taxon>Bacteria</taxon>
        <taxon>Bacillati</taxon>
        <taxon>Vulcanimicrobiota</taxon>
        <taxon>Vulcanimicrobiia</taxon>
        <taxon>Vulcanimicrobiales</taxon>
        <taxon>Vulcanimicrobiaceae</taxon>
        <taxon>Vulcanimicrobium</taxon>
    </lineage>
</organism>
<evidence type="ECO:0000256" key="4">
    <source>
        <dbReference type="ARBA" id="ARBA00022989"/>
    </source>
</evidence>